<evidence type="ECO:0000259" key="3">
    <source>
        <dbReference type="Pfam" id="PF14493"/>
    </source>
</evidence>
<proteinExistence type="predicted"/>
<name>A0A1S2LQU6_9BACI</name>
<gene>
    <name evidence="4" type="ORF">BKP37_07710</name>
</gene>
<dbReference type="Gene3D" id="1.10.10.1390">
    <property type="entry name" value="ATP-dependent DNA helicase RecQ"/>
    <property type="match status" value="1"/>
</dbReference>
<dbReference type="InterPro" id="IPR029491">
    <property type="entry name" value="Helicase_HTH"/>
</dbReference>
<reference evidence="4 5" key="1">
    <citation type="submission" date="2016-10" db="EMBL/GenBank/DDBJ databases">
        <title>Draft genome sequences of four alkaliphilic bacteria belonging to the Anaerobacillus genus.</title>
        <authorList>
            <person name="Bassil N.M."/>
            <person name="Lloyd J.R."/>
        </authorList>
    </citation>
    <scope>NUCLEOTIDE SEQUENCE [LARGE SCALE GENOMIC DNA]</scope>
    <source>
        <strain evidence="4 5">DSM 18345</strain>
    </source>
</reference>
<dbReference type="GO" id="GO:0003677">
    <property type="term" value="F:DNA binding"/>
    <property type="evidence" value="ECO:0007669"/>
    <property type="project" value="InterPro"/>
</dbReference>
<dbReference type="Pfam" id="PF14493">
    <property type="entry name" value="HTH_40"/>
    <property type="match status" value="1"/>
</dbReference>
<dbReference type="PIRSF" id="PIRSF021350">
    <property type="entry name" value="UCP021350"/>
    <property type="match status" value="1"/>
</dbReference>
<dbReference type="AlphaFoldDB" id="A0A1S2LQU6"/>
<feature type="domain" description="Helicase Helix-turn-helix" evidence="3">
    <location>
        <begin position="248"/>
        <end position="336"/>
    </location>
</feature>
<dbReference type="GO" id="GO:0006355">
    <property type="term" value="P:regulation of DNA-templated transcription"/>
    <property type="evidence" value="ECO:0007669"/>
    <property type="project" value="InterPro"/>
</dbReference>
<dbReference type="InterPro" id="IPR016032">
    <property type="entry name" value="Sig_transdc_resp-reg_C-effctor"/>
</dbReference>
<keyword evidence="2" id="KW-0804">Transcription</keyword>
<evidence type="ECO:0000256" key="1">
    <source>
        <dbReference type="ARBA" id="ARBA00023015"/>
    </source>
</evidence>
<dbReference type="Proteomes" id="UP000179524">
    <property type="component" value="Unassembled WGS sequence"/>
</dbReference>
<dbReference type="SUPFAM" id="SSF46894">
    <property type="entry name" value="C-terminal effector domain of the bipartite response regulators"/>
    <property type="match status" value="1"/>
</dbReference>
<evidence type="ECO:0000313" key="5">
    <source>
        <dbReference type="Proteomes" id="UP000179524"/>
    </source>
</evidence>
<dbReference type="EMBL" id="MLQR01000016">
    <property type="protein sequence ID" value="OIJ14878.1"/>
    <property type="molecule type" value="Genomic_DNA"/>
</dbReference>
<dbReference type="InterPro" id="IPR008308">
    <property type="entry name" value="YpbB-like"/>
</dbReference>
<sequence length="346" mass="40046">MLKKFNGSRTVFGAFHILKGKKSAQTIQDSRIFDLPKLFGVYKDLNRETVCQLIKILVENKFVTNFVEGDHRYIVTQAGNEFLNSKLQVYPIPSDLNGFIYRDVTEIFWRRLALITQCLSHLTSSKHEFIPIIKEVHTQLWVKRKLTSQTMTTNQLASALHQEIKTVLMVTSTQEATLFVMRLSGIHRIGLTVEQASLKLQIDEQYGKLLFNAAIHGMIDKVIQNKENYPILYSLLDHHFDNNILTETAQKTMTLIKRGFSIVEIAQIRNLKQNTIEDHIVEIAMNDNEFSIDTFVSEDEQNKIQSVINDIGTKRLKEIKNRLDKEISYFAIRLTLARREAENEFK</sequence>
<evidence type="ECO:0000256" key="2">
    <source>
        <dbReference type="ARBA" id="ARBA00023163"/>
    </source>
</evidence>
<accession>A0A1S2LQU6</accession>
<evidence type="ECO:0000313" key="4">
    <source>
        <dbReference type="EMBL" id="OIJ14878.1"/>
    </source>
</evidence>
<keyword evidence="5" id="KW-1185">Reference proteome</keyword>
<comment type="caution">
    <text evidence="4">The sequence shown here is derived from an EMBL/GenBank/DDBJ whole genome shotgun (WGS) entry which is preliminary data.</text>
</comment>
<protein>
    <recommendedName>
        <fullName evidence="3">Helicase Helix-turn-helix domain-containing protein</fullName>
    </recommendedName>
</protein>
<organism evidence="4 5">
    <name type="scientific">Anaerobacillus alkalilacustris</name>
    <dbReference type="NCBI Taxonomy" id="393763"/>
    <lineage>
        <taxon>Bacteria</taxon>
        <taxon>Bacillati</taxon>
        <taxon>Bacillota</taxon>
        <taxon>Bacilli</taxon>
        <taxon>Bacillales</taxon>
        <taxon>Bacillaceae</taxon>
        <taxon>Anaerobacillus</taxon>
    </lineage>
</organism>
<keyword evidence="1" id="KW-0805">Transcription regulation</keyword>